<evidence type="ECO:0000256" key="5">
    <source>
        <dbReference type="ARBA" id="ARBA00023136"/>
    </source>
</evidence>
<feature type="transmembrane region" description="Helical" evidence="6">
    <location>
        <begin position="101"/>
        <end position="121"/>
    </location>
</feature>
<evidence type="ECO:0000313" key="9">
    <source>
        <dbReference type="Proteomes" id="UP000237983"/>
    </source>
</evidence>
<feature type="domain" description="EamA" evidence="7">
    <location>
        <begin position="17"/>
        <end position="145"/>
    </location>
</feature>
<feature type="transmembrane region" description="Helical" evidence="6">
    <location>
        <begin position="74"/>
        <end position="95"/>
    </location>
</feature>
<protein>
    <submittedName>
        <fullName evidence="8">DME family drug/metabolite transporter</fullName>
    </submittedName>
</protein>
<accession>A0A2T0VAL8</accession>
<feature type="transmembrane region" description="Helical" evidence="6">
    <location>
        <begin position="279"/>
        <end position="298"/>
    </location>
</feature>
<evidence type="ECO:0000259" key="7">
    <source>
        <dbReference type="Pfam" id="PF00892"/>
    </source>
</evidence>
<evidence type="ECO:0000256" key="4">
    <source>
        <dbReference type="ARBA" id="ARBA00022989"/>
    </source>
</evidence>
<dbReference type="Pfam" id="PF00892">
    <property type="entry name" value="EamA"/>
    <property type="match status" value="2"/>
</dbReference>
<dbReference type="OrthoDB" id="9787117at2"/>
<reference evidence="8 9" key="1">
    <citation type="submission" date="2018-03" db="EMBL/GenBank/DDBJ databases">
        <title>Genomic Encyclopedia of Type Strains, Phase III (KMG-III): the genomes of soil and plant-associated and newly described type strains.</title>
        <authorList>
            <person name="Whitman W."/>
        </authorList>
    </citation>
    <scope>NUCLEOTIDE SEQUENCE [LARGE SCALE GENOMIC DNA]</scope>
    <source>
        <strain evidence="8 9">CGMCC 1.12484</strain>
    </source>
</reference>
<evidence type="ECO:0000256" key="1">
    <source>
        <dbReference type="ARBA" id="ARBA00004141"/>
    </source>
</evidence>
<dbReference type="RefSeq" id="WP_106214261.1">
    <property type="nucleotide sequence ID" value="NZ_PVTL01000008.1"/>
</dbReference>
<feature type="transmembrane region" description="Helical" evidence="6">
    <location>
        <begin position="133"/>
        <end position="151"/>
    </location>
</feature>
<feature type="transmembrane region" description="Helical" evidence="6">
    <location>
        <begin position="253"/>
        <end position="273"/>
    </location>
</feature>
<dbReference type="SUPFAM" id="SSF103481">
    <property type="entry name" value="Multidrug resistance efflux transporter EmrE"/>
    <property type="match status" value="2"/>
</dbReference>
<dbReference type="InterPro" id="IPR050638">
    <property type="entry name" value="AA-Vitamin_Transporters"/>
</dbReference>
<dbReference type="Gene3D" id="1.10.3730.20">
    <property type="match status" value="1"/>
</dbReference>
<evidence type="ECO:0000256" key="6">
    <source>
        <dbReference type="SAM" id="Phobius"/>
    </source>
</evidence>
<gene>
    <name evidence="8" type="ORF">B0I08_108175</name>
</gene>
<comment type="subcellular location">
    <subcellularLocation>
        <location evidence="1">Membrane</location>
        <topology evidence="1">Multi-pass membrane protein</topology>
    </subcellularLocation>
</comment>
<sequence length="311" mass="31392">MTSLQTRRRSVGSATAALVVASLLWGTTGTAASFLGAEVSPIAIGACTMAIGGILLFITAATGALAAIRSRAAVPWLVVGALGVVVYPLAFYTAMDLAGVAIGNVVALGSGPVFAALFEWLWERQRLSRRGMFSTALAVAGVILLGIFGHADAGAGGGNVPLGVLLGLLAGCSYALYTYSSTRVIRLGHSGRAAMGATFGLGSLGLLPVLLVTGAPILATPGNVAIAAYLALGPMFVAYVFFGFGLGTLRSSAVTTITLLEPVVATVLAVLVVGERLTAVGWASIVLILAGVTILASARPVPTPGTRRRAE</sequence>
<dbReference type="EMBL" id="PVTL01000008">
    <property type="protein sequence ID" value="PRY67087.1"/>
    <property type="molecule type" value="Genomic_DNA"/>
</dbReference>
<name>A0A2T0VAL8_9MICO</name>
<feature type="transmembrane region" description="Helical" evidence="6">
    <location>
        <begin position="198"/>
        <end position="218"/>
    </location>
</feature>
<dbReference type="PANTHER" id="PTHR32322:SF2">
    <property type="entry name" value="EAMA DOMAIN-CONTAINING PROTEIN"/>
    <property type="match status" value="1"/>
</dbReference>
<organism evidence="8 9">
    <name type="scientific">Glaciihabitans tibetensis</name>
    <dbReference type="NCBI Taxonomy" id="1266600"/>
    <lineage>
        <taxon>Bacteria</taxon>
        <taxon>Bacillati</taxon>
        <taxon>Actinomycetota</taxon>
        <taxon>Actinomycetes</taxon>
        <taxon>Micrococcales</taxon>
        <taxon>Microbacteriaceae</taxon>
        <taxon>Glaciihabitans</taxon>
    </lineage>
</organism>
<dbReference type="InterPro" id="IPR000620">
    <property type="entry name" value="EamA_dom"/>
</dbReference>
<evidence type="ECO:0000256" key="2">
    <source>
        <dbReference type="ARBA" id="ARBA00007362"/>
    </source>
</evidence>
<keyword evidence="5 6" id="KW-0472">Membrane</keyword>
<keyword evidence="3 6" id="KW-0812">Transmembrane</keyword>
<feature type="transmembrane region" description="Helical" evidence="6">
    <location>
        <begin position="42"/>
        <end position="67"/>
    </location>
</feature>
<proteinExistence type="inferred from homology"/>
<evidence type="ECO:0000256" key="3">
    <source>
        <dbReference type="ARBA" id="ARBA00022692"/>
    </source>
</evidence>
<feature type="transmembrane region" description="Helical" evidence="6">
    <location>
        <begin position="157"/>
        <end position="177"/>
    </location>
</feature>
<dbReference type="PANTHER" id="PTHR32322">
    <property type="entry name" value="INNER MEMBRANE TRANSPORTER"/>
    <property type="match status" value="1"/>
</dbReference>
<evidence type="ECO:0000313" key="8">
    <source>
        <dbReference type="EMBL" id="PRY67087.1"/>
    </source>
</evidence>
<dbReference type="GO" id="GO:0016020">
    <property type="term" value="C:membrane"/>
    <property type="evidence" value="ECO:0007669"/>
    <property type="project" value="UniProtKB-SubCell"/>
</dbReference>
<comment type="caution">
    <text evidence="8">The sequence shown here is derived from an EMBL/GenBank/DDBJ whole genome shotgun (WGS) entry which is preliminary data.</text>
</comment>
<keyword evidence="4 6" id="KW-1133">Transmembrane helix</keyword>
<comment type="similarity">
    <text evidence="2">Belongs to the EamA transporter family.</text>
</comment>
<dbReference type="InterPro" id="IPR037185">
    <property type="entry name" value="EmrE-like"/>
</dbReference>
<dbReference type="AlphaFoldDB" id="A0A2T0VAL8"/>
<feature type="domain" description="EamA" evidence="7">
    <location>
        <begin position="162"/>
        <end position="295"/>
    </location>
</feature>
<keyword evidence="9" id="KW-1185">Reference proteome</keyword>
<dbReference type="Proteomes" id="UP000237983">
    <property type="component" value="Unassembled WGS sequence"/>
</dbReference>
<feature type="transmembrane region" description="Helical" evidence="6">
    <location>
        <begin position="224"/>
        <end position="246"/>
    </location>
</feature>